<feature type="compositionally biased region" description="Basic residues" evidence="2">
    <location>
        <begin position="338"/>
        <end position="351"/>
    </location>
</feature>
<keyword evidence="1" id="KW-0175">Coiled coil</keyword>
<evidence type="ECO:0000256" key="2">
    <source>
        <dbReference type="SAM" id="MobiDB-lite"/>
    </source>
</evidence>
<feature type="compositionally biased region" description="Basic and acidic residues" evidence="2">
    <location>
        <begin position="267"/>
        <end position="290"/>
    </location>
</feature>
<protein>
    <submittedName>
        <fullName evidence="3">Uncharacterized protein</fullName>
    </submittedName>
</protein>
<sequence length="351" mass="42428">DLQNTYVDEPQFENDTQQQQDVQSTYSRYFKQAPQPSPSQKLMLLRPLPQIVQPMWKGANQKLFYKKQGKIPDPNDISMIQSRIEEISIIGKEKLEDHITKHEQLYNELEQQEQEEEFMKKQRQEQERLEKIQQRVREAQLKRERMRNQRDDLESRIKGFNYQTPHSIAEIIVEKLQPEIEKQQQREKQLSELQRLQMIKDHSLNMPIELNPYSTYGQLQNTQKSKSPVKMVKKENKLQSLEAKIEKLQQKVQQNVQKQDFYQIITQKEENKEEERIQDNEEIESDKNLYGEDENQEEQNQQAEEVQEEVEIKKSHKRRKHQEEQEEENQEQSNSQSHKSKKHKKHKNREE</sequence>
<feature type="region of interest" description="Disordered" evidence="2">
    <location>
        <begin position="1"/>
        <end position="23"/>
    </location>
</feature>
<reference evidence="3" key="1">
    <citation type="submission" date="2015-07" db="EMBL/GenBank/DDBJ databases">
        <title>Adaptation to a free-living lifestyle via gene acquisitions in the diplomonad Trepomonas sp. PC1.</title>
        <authorList>
            <person name="Xu F."/>
            <person name="Jerlstrom-Hultqvist J."/>
            <person name="Kolisko M."/>
            <person name="Simpson A.G.B."/>
            <person name="Roger A.J."/>
            <person name="Svard S.G."/>
            <person name="Andersson J.O."/>
        </authorList>
    </citation>
    <scope>NUCLEOTIDE SEQUENCE</scope>
    <source>
        <strain evidence="3">PC1</strain>
    </source>
</reference>
<feature type="compositionally biased region" description="Polar residues" evidence="2">
    <location>
        <begin position="13"/>
        <end position="23"/>
    </location>
</feature>
<dbReference type="AlphaFoldDB" id="A0A146JWU2"/>
<feature type="coiled-coil region" evidence="1">
    <location>
        <begin position="92"/>
        <end position="163"/>
    </location>
</feature>
<proteinExistence type="predicted"/>
<accession>A0A146JWU2</accession>
<name>A0A146JWU2_9EUKA</name>
<gene>
    <name evidence="3" type="ORF">TPC1_31405</name>
</gene>
<evidence type="ECO:0000256" key="1">
    <source>
        <dbReference type="SAM" id="Coils"/>
    </source>
</evidence>
<feature type="non-terminal residue" evidence="3">
    <location>
        <position position="1"/>
    </location>
</feature>
<feature type="region of interest" description="Disordered" evidence="2">
    <location>
        <begin position="267"/>
        <end position="351"/>
    </location>
</feature>
<feature type="coiled-coil region" evidence="1">
    <location>
        <begin position="231"/>
        <end position="258"/>
    </location>
</feature>
<dbReference type="EMBL" id="GDID01007506">
    <property type="protein sequence ID" value="JAP89100.1"/>
    <property type="molecule type" value="Transcribed_RNA"/>
</dbReference>
<organism evidence="3">
    <name type="scientific">Trepomonas sp. PC1</name>
    <dbReference type="NCBI Taxonomy" id="1076344"/>
    <lineage>
        <taxon>Eukaryota</taxon>
        <taxon>Metamonada</taxon>
        <taxon>Diplomonadida</taxon>
        <taxon>Hexamitidae</taxon>
        <taxon>Hexamitinae</taxon>
        <taxon>Trepomonas</taxon>
    </lineage>
</organism>
<evidence type="ECO:0000313" key="3">
    <source>
        <dbReference type="EMBL" id="JAP89100.1"/>
    </source>
</evidence>